<dbReference type="Proteomes" id="UP001150941">
    <property type="component" value="Unassembled WGS sequence"/>
</dbReference>
<accession>A0A9W9NKA2</accession>
<organism evidence="2 3">
    <name type="scientific">Penicillium chermesinum</name>
    <dbReference type="NCBI Taxonomy" id="63820"/>
    <lineage>
        <taxon>Eukaryota</taxon>
        <taxon>Fungi</taxon>
        <taxon>Dikarya</taxon>
        <taxon>Ascomycota</taxon>
        <taxon>Pezizomycotina</taxon>
        <taxon>Eurotiomycetes</taxon>
        <taxon>Eurotiomycetidae</taxon>
        <taxon>Eurotiales</taxon>
        <taxon>Aspergillaceae</taxon>
        <taxon>Penicillium</taxon>
    </lineage>
</organism>
<evidence type="ECO:0000313" key="3">
    <source>
        <dbReference type="Proteomes" id="UP001150941"/>
    </source>
</evidence>
<evidence type="ECO:0000313" key="2">
    <source>
        <dbReference type="EMBL" id="KAJ5220254.1"/>
    </source>
</evidence>
<name>A0A9W9NKA2_9EURO</name>
<protein>
    <submittedName>
        <fullName evidence="2">Uncharacterized protein</fullName>
    </submittedName>
</protein>
<comment type="caution">
    <text evidence="2">The sequence shown here is derived from an EMBL/GenBank/DDBJ whole genome shotgun (WGS) entry which is preliminary data.</text>
</comment>
<feature type="region of interest" description="Disordered" evidence="1">
    <location>
        <begin position="122"/>
        <end position="156"/>
    </location>
</feature>
<dbReference type="EMBL" id="JAPQKS010000007">
    <property type="protein sequence ID" value="KAJ5220254.1"/>
    <property type="molecule type" value="Genomic_DNA"/>
</dbReference>
<dbReference type="GeneID" id="83206057"/>
<dbReference type="OrthoDB" id="4227585at2759"/>
<feature type="compositionally biased region" description="Polar residues" evidence="1">
    <location>
        <begin position="125"/>
        <end position="144"/>
    </location>
</feature>
<sequence>MPPKYPRFYASPLDDGAPTPVQMYGFEQREPSIIEKPKLFHRVSHALGDIKEDMSFNLADPESAAAKLRRRSTLIFDGLNRPSTASAPPRSSRAMSIISIDSWAGPQRGLSRRLSRRLSIFGRSKGNQPQTQSISTPNLISSSNHMEEERTQPNFI</sequence>
<feature type="compositionally biased region" description="Basic and acidic residues" evidence="1">
    <location>
        <begin position="145"/>
        <end position="156"/>
    </location>
</feature>
<dbReference type="AlphaFoldDB" id="A0A9W9NKA2"/>
<proteinExistence type="predicted"/>
<reference evidence="2" key="2">
    <citation type="journal article" date="2023" name="IMA Fungus">
        <title>Comparative genomic study of the Penicillium genus elucidates a diverse pangenome and 15 lateral gene transfer events.</title>
        <authorList>
            <person name="Petersen C."/>
            <person name="Sorensen T."/>
            <person name="Nielsen M.R."/>
            <person name="Sondergaard T.E."/>
            <person name="Sorensen J.L."/>
            <person name="Fitzpatrick D.A."/>
            <person name="Frisvad J.C."/>
            <person name="Nielsen K.L."/>
        </authorList>
    </citation>
    <scope>NUCLEOTIDE SEQUENCE</scope>
    <source>
        <strain evidence="2">IBT 19713</strain>
    </source>
</reference>
<reference evidence="2" key="1">
    <citation type="submission" date="2022-11" db="EMBL/GenBank/DDBJ databases">
        <authorList>
            <person name="Petersen C."/>
        </authorList>
    </citation>
    <scope>NUCLEOTIDE SEQUENCE</scope>
    <source>
        <strain evidence="2">IBT 19713</strain>
    </source>
</reference>
<gene>
    <name evidence="2" type="ORF">N7468_009458</name>
</gene>
<keyword evidence="3" id="KW-1185">Reference proteome</keyword>
<dbReference type="RefSeq" id="XP_058327084.1">
    <property type="nucleotide sequence ID" value="XM_058478754.1"/>
</dbReference>
<evidence type="ECO:0000256" key="1">
    <source>
        <dbReference type="SAM" id="MobiDB-lite"/>
    </source>
</evidence>